<evidence type="ECO:0000256" key="1">
    <source>
        <dbReference type="SAM" id="Phobius"/>
    </source>
</evidence>
<dbReference type="EMBL" id="QSCS01000018">
    <property type="protein sequence ID" value="RGY24982.1"/>
    <property type="molecule type" value="Genomic_DNA"/>
</dbReference>
<comment type="caution">
    <text evidence="2">The sequence shown here is derived from an EMBL/GenBank/DDBJ whole genome shotgun (WGS) entry which is preliminary data.</text>
</comment>
<organism evidence="2 3">
    <name type="scientific">Bacteroides caccae</name>
    <dbReference type="NCBI Taxonomy" id="47678"/>
    <lineage>
        <taxon>Bacteria</taxon>
        <taxon>Pseudomonadati</taxon>
        <taxon>Bacteroidota</taxon>
        <taxon>Bacteroidia</taxon>
        <taxon>Bacteroidales</taxon>
        <taxon>Bacteroidaceae</taxon>
        <taxon>Bacteroides</taxon>
    </lineage>
</organism>
<sequence>MADLSHPHKTPADPLFQADGGVGASLLHRESRLSGILPFLGVSASFAPLYMVIIQGKREGLPVGSFSRIFFLFVSGYGDNFSGGMSIF</sequence>
<dbReference type="AlphaFoldDB" id="A0A413J1H1"/>
<protein>
    <submittedName>
        <fullName evidence="2">Uncharacterized protein</fullName>
    </submittedName>
</protein>
<feature type="transmembrane region" description="Helical" evidence="1">
    <location>
        <begin position="60"/>
        <end position="78"/>
    </location>
</feature>
<reference evidence="2 3" key="1">
    <citation type="submission" date="2018-08" db="EMBL/GenBank/DDBJ databases">
        <title>A genome reference for cultivated species of the human gut microbiota.</title>
        <authorList>
            <person name="Zou Y."/>
            <person name="Xue W."/>
            <person name="Luo G."/>
        </authorList>
    </citation>
    <scope>NUCLEOTIDE SEQUENCE [LARGE SCALE GENOMIC DNA]</scope>
    <source>
        <strain evidence="2 3">OF02-6LB</strain>
    </source>
</reference>
<keyword evidence="1" id="KW-0812">Transmembrane</keyword>
<keyword evidence="1" id="KW-0472">Membrane</keyword>
<name>A0A413J1H1_9BACE</name>
<gene>
    <name evidence="2" type="ORF">DXA49_12300</name>
</gene>
<evidence type="ECO:0000313" key="2">
    <source>
        <dbReference type="EMBL" id="RGY24982.1"/>
    </source>
</evidence>
<dbReference type="Proteomes" id="UP000284431">
    <property type="component" value="Unassembled WGS sequence"/>
</dbReference>
<proteinExistence type="predicted"/>
<evidence type="ECO:0000313" key="3">
    <source>
        <dbReference type="Proteomes" id="UP000284431"/>
    </source>
</evidence>
<accession>A0A413J1H1</accession>
<keyword evidence="1" id="KW-1133">Transmembrane helix</keyword>
<feature type="transmembrane region" description="Helical" evidence="1">
    <location>
        <begin position="35"/>
        <end position="53"/>
    </location>
</feature>